<dbReference type="NCBIfam" id="TIGR00726">
    <property type="entry name" value="peptidoglycan editing factor PgeF"/>
    <property type="match status" value="1"/>
</dbReference>
<dbReference type="Proteomes" id="UP000181790">
    <property type="component" value="Unassembled WGS sequence"/>
</dbReference>
<keyword evidence="3" id="KW-0808">Transferase</keyword>
<dbReference type="GO" id="GO:0005507">
    <property type="term" value="F:copper ion binding"/>
    <property type="evidence" value="ECO:0007669"/>
    <property type="project" value="TreeGrafter"/>
</dbReference>
<evidence type="ECO:0000313" key="11">
    <source>
        <dbReference type="EMBL" id="OIN61273.1"/>
    </source>
</evidence>
<organism evidence="11 12">
    <name type="scientific">Arsenicibacter rosenii</name>
    <dbReference type="NCBI Taxonomy" id="1750698"/>
    <lineage>
        <taxon>Bacteria</taxon>
        <taxon>Pseudomonadati</taxon>
        <taxon>Bacteroidota</taxon>
        <taxon>Cytophagia</taxon>
        <taxon>Cytophagales</taxon>
        <taxon>Spirosomataceae</taxon>
        <taxon>Arsenicibacter</taxon>
    </lineage>
</organism>
<keyword evidence="4" id="KW-0479">Metal-binding</keyword>
<proteinExistence type="inferred from homology"/>
<protein>
    <recommendedName>
        <fullName evidence="10">Purine nucleoside phosphorylase</fullName>
    </recommendedName>
</protein>
<evidence type="ECO:0000256" key="1">
    <source>
        <dbReference type="ARBA" id="ARBA00000553"/>
    </source>
</evidence>
<evidence type="ECO:0000256" key="9">
    <source>
        <dbReference type="ARBA" id="ARBA00049893"/>
    </source>
</evidence>
<evidence type="ECO:0000256" key="4">
    <source>
        <dbReference type="ARBA" id="ARBA00022723"/>
    </source>
</evidence>
<dbReference type="SUPFAM" id="SSF64438">
    <property type="entry name" value="CNF1/YfiH-like putative cysteine hydrolases"/>
    <property type="match status" value="1"/>
</dbReference>
<dbReference type="Gene3D" id="3.60.140.10">
    <property type="entry name" value="CNF1/YfiH-like putative cysteine hydrolases"/>
    <property type="match status" value="1"/>
</dbReference>
<comment type="caution">
    <text evidence="11">The sequence shown here is derived from an EMBL/GenBank/DDBJ whole genome shotgun (WGS) entry which is preliminary data.</text>
</comment>
<accession>A0A1S2VR66</accession>
<dbReference type="InterPro" id="IPR011324">
    <property type="entry name" value="Cytotoxic_necrot_fac-like_cat"/>
</dbReference>
<dbReference type="PANTHER" id="PTHR30616:SF2">
    <property type="entry name" value="PURINE NUCLEOSIDE PHOSPHORYLASE LACC1"/>
    <property type="match status" value="1"/>
</dbReference>
<evidence type="ECO:0000256" key="10">
    <source>
        <dbReference type="RuleBase" id="RU361274"/>
    </source>
</evidence>
<dbReference type="InterPro" id="IPR003730">
    <property type="entry name" value="Cu_polyphenol_OxRdtase"/>
</dbReference>
<gene>
    <name evidence="11" type="ORF">BLX24_01575</name>
</gene>
<evidence type="ECO:0000256" key="2">
    <source>
        <dbReference type="ARBA" id="ARBA00007353"/>
    </source>
</evidence>
<dbReference type="GO" id="GO:0016787">
    <property type="term" value="F:hydrolase activity"/>
    <property type="evidence" value="ECO:0007669"/>
    <property type="project" value="UniProtKB-KW"/>
</dbReference>
<evidence type="ECO:0000313" key="12">
    <source>
        <dbReference type="Proteomes" id="UP000181790"/>
    </source>
</evidence>
<keyword evidence="5" id="KW-0378">Hydrolase</keyword>
<dbReference type="PANTHER" id="PTHR30616">
    <property type="entry name" value="UNCHARACTERIZED PROTEIN YFIH"/>
    <property type="match status" value="1"/>
</dbReference>
<comment type="similarity">
    <text evidence="2 10">Belongs to the purine nucleoside phosphorylase YfiH/LACC1 family.</text>
</comment>
<reference evidence="11 12" key="1">
    <citation type="submission" date="2016-10" db="EMBL/GenBank/DDBJ databases">
        <title>Arsenicibacter rosenii gen. nov., sp. nov., an efficient arsenic-methylating bacterium isolated from an arsenic-contaminated paddy soil.</title>
        <authorList>
            <person name="Huang K."/>
        </authorList>
    </citation>
    <scope>NUCLEOTIDE SEQUENCE [LARGE SCALE GENOMIC DNA]</scope>
    <source>
        <strain evidence="11 12">SM-1</strain>
    </source>
</reference>
<dbReference type="Pfam" id="PF02578">
    <property type="entry name" value="Cu-oxidase_4"/>
    <property type="match status" value="1"/>
</dbReference>
<dbReference type="GO" id="GO:0017061">
    <property type="term" value="F:S-methyl-5-thioadenosine phosphorylase activity"/>
    <property type="evidence" value="ECO:0007669"/>
    <property type="project" value="UniProtKB-EC"/>
</dbReference>
<evidence type="ECO:0000256" key="7">
    <source>
        <dbReference type="ARBA" id="ARBA00047989"/>
    </source>
</evidence>
<comment type="catalytic activity">
    <reaction evidence="8">
        <text>adenosine + phosphate = alpha-D-ribose 1-phosphate + adenine</text>
        <dbReference type="Rhea" id="RHEA:27642"/>
        <dbReference type="ChEBI" id="CHEBI:16335"/>
        <dbReference type="ChEBI" id="CHEBI:16708"/>
        <dbReference type="ChEBI" id="CHEBI:43474"/>
        <dbReference type="ChEBI" id="CHEBI:57720"/>
        <dbReference type="EC" id="2.4.2.1"/>
    </reaction>
    <physiologicalReaction direction="left-to-right" evidence="8">
        <dbReference type="Rhea" id="RHEA:27643"/>
    </physiologicalReaction>
</comment>
<comment type="catalytic activity">
    <reaction evidence="7">
        <text>adenosine + H2O + H(+) = inosine + NH4(+)</text>
        <dbReference type="Rhea" id="RHEA:24408"/>
        <dbReference type="ChEBI" id="CHEBI:15377"/>
        <dbReference type="ChEBI" id="CHEBI:15378"/>
        <dbReference type="ChEBI" id="CHEBI:16335"/>
        <dbReference type="ChEBI" id="CHEBI:17596"/>
        <dbReference type="ChEBI" id="CHEBI:28938"/>
        <dbReference type="EC" id="3.5.4.4"/>
    </reaction>
    <physiologicalReaction direction="left-to-right" evidence="7">
        <dbReference type="Rhea" id="RHEA:24409"/>
    </physiologicalReaction>
</comment>
<keyword evidence="6" id="KW-0862">Zinc</keyword>
<evidence type="ECO:0000256" key="8">
    <source>
        <dbReference type="ARBA" id="ARBA00048968"/>
    </source>
</evidence>
<dbReference type="AlphaFoldDB" id="A0A1S2VR66"/>
<dbReference type="InterPro" id="IPR038371">
    <property type="entry name" value="Cu_polyphenol_OxRdtase_sf"/>
</dbReference>
<evidence type="ECO:0000256" key="5">
    <source>
        <dbReference type="ARBA" id="ARBA00022801"/>
    </source>
</evidence>
<name>A0A1S2VR66_9BACT</name>
<dbReference type="CDD" id="cd16833">
    <property type="entry name" value="YfiH"/>
    <property type="match status" value="1"/>
</dbReference>
<comment type="catalytic activity">
    <reaction evidence="1">
        <text>inosine + phosphate = alpha-D-ribose 1-phosphate + hypoxanthine</text>
        <dbReference type="Rhea" id="RHEA:27646"/>
        <dbReference type="ChEBI" id="CHEBI:17368"/>
        <dbReference type="ChEBI" id="CHEBI:17596"/>
        <dbReference type="ChEBI" id="CHEBI:43474"/>
        <dbReference type="ChEBI" id="CHEBI:57720"/>
        <dbReference type="EC" id="2.4.2.1"/>
    </reaction>
    <physiologicalReaction direction="left-to-right" evidence="1">
        <dbReference type="Rhea" id="RHEA:27647"/>
    </physiologicalReaction>
</comment>
<dbReference type="EMBL" id="MORL01000001">
    <property type="protein sequence ID" value="OIN61273.1"/>
    <property type="molecule type" value="Genomic_DNA"/>
</dbReference>
<evidence type="ECO:0000256" key="3">
    <source>
        <dbReference type="ARBA" id="ARBA00022679"/>
    </source>
</evidence>
<evidence type="ECO:0000256" key="6">
    <source>
        <dbReference type="ARBA" id="ARBA00022833"/>
    </source>
</evidence>
<comment type="catalytic activity">
    <reaction evidence="9">
        <text>S-methyl-5'-thioadenosine + phosphate = 5-(methylsulfanyl)-alpha-D-ribose 1-phosphate + adenine</text>
        <dbReference type="Rhea" id="RHEA:11852"/>
        <dbReference type="ChEBI" id="CHEBI:16708"/>
        <dbReference type="ChEBI" id="CHEBI:17509"/>
        <dbReference type="ChEBI" id="CHEBI:43474"/>
        <dbReference type="ChEBI" id="CHEBI:58533"/>
        <dbReference type="EC" id="2.4.2.28"/>
    </reaction>
    <physiologicalReaction direction="left-to-right" evidence="9">
        <dbReference type="Rhea" id="RHEA:11853"/>
    </physiologicalReaction>
</comment>
<keyword evidence="12" id="KW-1185">Reference proteome</keyword>
<sequence length="252" mass="27275">MPNPYPLFRPAPNLTEFKNLIAIESTRHGGVSPAPFTSLNVGYNTPDTEENVTENRLRLYSELGIRPDQVASSHQIHGIEVLLAEAPGRYSGYDALITNKPGVFVGVSVADCTPILVYDAHNQAVAAIHAGWRGTVGGVVSAALQAMKTSFNTRPADCYAYVGTCIDETSFEVGAEVAEQFAPGFKRLDAYTDTWFVNLKSANAHQLTSFGIPPSQIGISSFSSVLNNDDYYSHRLEKGQTGRMMALIGIKS</sequence>